<dbReference type="PANTHER" id="PTHR34220:SF7">
    <property type="entry name" value="SENSOR HISTIDINE KINASE YPDA"/>
    <property type="match status" value="1"/>
</dbReference>
<dbReference type="eggNOG" id="COG2972">
    <property type="taxonomic scope" value="Bacteria"/>
</dbReference>
<dbReference type="GO" id="GO:0000155">
    <property type="term" value="F:phosphorelay sensor kinase activity"/>
    <property type="evidence" value="ECO:0007669"/>
    <property type="project" value="InterPro"/>
</dbReference>
<dbReference type="GO" id="GO:0016020">
    <property type="term" value="C:membrane"/>
    <property type="evidence" value="ECO:0007669"/>
    <property type="project" value="InterPro"/>
</dbReference>
<dbReference type="PANTHER" id="PTHR34220">
    <property type="entry name" value="SENSOR HISTIDINE KINASE YPDA"/>
    <property type="match status" value="1"/>
</dbReference>
<dbReference type="EMBL" id="CP002352">
    <property type="protein sequence ID" value="ADV42315.1"/>
    <property type="molecule type" value="Genomic_DNA"/>
</dbReference>
<sequence length="350" mass="40413">MNHPDTASKTSFLHKFLVESGYKPARHLLLVVIIIVISLNQAFMTFRSGLDILGSRVYLQAFLLCLSYLLTGYFNLYFLLPRYLLKKEYARYTLLLTISVFLLVALQTVEERYLLTHFNISNESYDFPGIYLNNLSAFALVFLSLSGAAVTILLRHWLTESERVEQLEKRHAQAEVERLKEQVNPHLLFNVLNRVGVLATHQPGQASDMLIKLSQLLRYQLYDCNREQVLLSSEVKFLSNYLALEQAYSHTFRFTVQEDQHVAYILVAPLLFISFVQAAIIRLYEMSQETTLTIDFTATDNGITFCCNSRPAPLFDRIDYSKVIQRIDILYAKRYSLITTAHQLTLNLKQ</sequence>
<reference evidence="3 4" key="2">
    <citation type="journal article" date="2011" name="Stand. Genomic Sci.">
        <title>Complete genome sequence of Bacteroides helcogenes type strain (P 36-108).</title>
        <authorList>
            <person name="Pati A."/>
            <person name="Gronow S."/>
            <person name="Zeytun A."/>
            <person name="Lapidus A."/>
            <person name="Nolan M."/>
            <person name="Hammon N."/>
            <person name="Deshpande S."/>
            <person name="Cheng J.F."/>
            <person name="Tapia R."/>
            <person name="Han C."/>
            <person name="Goodwin L."/>
            <person name="Pitluck S."/>
            <person name="Liolios K."/>
            <person name="Pagani I."/>
            <person name="Ivanova N."/>
            <person name="Mavromatis K."/>
            <person name="Chen A."/>
            <person name="Palaniappan K."/>
            <person name="Land M."/>
            <person name="Hauser L."/>
            <person name="Chang Y.J."/>
            <person name="Jeffries C.D."/>
            <person name="Detter J.C."/>
            <person name="Brambilla E."/>
            <person name="Rohde M."/>
            <person name="Goker M."/>
            <person name="Woyke T."/>
            <person name="Bristow J."/>
            <person name="Eisen J.A."/>
            <person name="Markowitz V."/>
            <person name="Hugenholtz P."/>
            <person name="Kyrpides N.C."/>
            <person name="Klenk H.P."/>
            <person name="Lucas S."/>
        </authorList>
    </citation>
    <scope>NUCLEOTIDE SEQUENCE [LARGE SCALE GENOMIC DNA]</scope>
    <source>
        <strain evidence="4">ATCC 35417 / DSM 20613 / JCM 6297 / CCUG 15421 / P 36-108</strain>
    </source>
</reference>
<dbReference type="KEGG" id="bhl:Bache_0285"/>
<name>E6STW2_BACT6</name>
<dbReference type="HOGENOM" id="CLU_020473_1_0_10"/>
<keyword evidence="3" id="KW-0808">Transferase</keyword>
<evidence type="ECO:0000259" key="2">
    <source>
        <dbReference type="Pfam" id="PF06580"/>
    </source>
</evidence>
<dbReference type="AlphaFoldDB" id="E6STW2"/>
<evidence type="ECO:0000313" key="4">
    <source>
        <dbReference type="Proteomes" id="UP000008630"/>
    </source>
</evidence>
<feature type="domain" description="Signal transduction histidine kinase internal region" evidence="2">
    <location>
        <begin position="174"/>
        <end position="247"/>
    </location>
</feature>
<keyword evidence="1" id="KW-0472">Membrane</keyword>
<reference key="1">
    <citation type="submission" date="2010-11" db="EMBL/GenBank/DDBJ databases">
        <title>The complete genome of Bacteroides helcogenes P 36-108.</title>
        <authorList>
            <consortium name="US DOE Joint Genome Institute (JGI-PGF)"/>
            <person name="Lucas S."/>
            <person name="Copeland A."/>
            <person name="Lapidus A."/>
            <person name="Bruce D."/>
            <person name="Goodwin L."/>
            <person name="Pitluck S."/>
            <person name="Kyrpides N."/>
            <person name="Mavromatis K."/>
            <person name="Ivanova N."/>
            <person name="Zeytun A."/>
            <person name="Brettin T."/>
            <person name="Detter J.C."/>
            <person name="Tapia R."/>
            <person name="Han C."/>
            <person name="Land M."/>
            <person name="Hauser L."/>
            <person name="Markowitz V."/>
            <person name="Cheng J.-F."/>
            <person name="Hugenholtz P."/>
            <person name="Woyke T."/>
            <person name="Wu D."/>
            <person name="Gronow S."/>
            <person name="Wellnitz S."/>
            <person name="Brambilla E."/>
            <person name="Klenk H.-P."/>
            <person name="Eisen J.A."/>
        </authorList>
    </citation>
    <scope>NUCLEOTIDE SEQUENCE</scope>
    <source>
        <strain>P 36-108</strain>
    </source>
</reference>
<feature type="transmembrane region" description="Helical" evidence="1">
    <location>
        <begin position="129"/>
        <end position="154"/>
    </location>
</feature>
<dbReference type="OrthoDB" id="9809908at2"/>
<accession>E6STW2</accession>
<dbReference type="RefSeq" id="WP_013545932.1">
    <property type="nucleotide sequence ID" value="NC_014933.1"/>
</dbReference>
<protein>
    <submittedName>
        <fullName evidence="3">Signal transduction histidine kinase, LytS</fullName>
    </submittedName>
</protein>
<keyword evidence="1" id="KW-0812">Transmembrane</keyword>
<keyword evidence="4" id="KW-1185">Reference proteome</keyword>
<proteinExistence type="predicted"/>
<gene>
    <name evidence="3" type="ordered locus">Bache_0285</name>
</gene>
<feature type="transmembrane region" description="Helical" evidence="1">
    <location>
        <begin position="92"/>
        <end position="109"/>
    </location>
</feature>
<evidence type="ECO:0000256" key="1">
    <source>
        <dbReference type="SAM" id="Phobius"/>
    </source>
</evidence>
<dbReference type="STRING" id="693979.Bache_0285"/>
<dbReference type="Pfam" id="PF06580">
    <property type="entry name" value="His_kinase"/>
    <property type="match status" value="1"/>
</dbReference>
<keyword evidence="3" id="KW-0418">Kinase</keyword>
<dbReference type="InterPro" id="IPR010559">
    <property type="entry name" value="Sig_transdc_His_kin_internal"/>
</dbReference>
<feature type="transmembrane region" description="Helical" evidence="1">
    <location>
        <begin position="262"/>
        <end position="284"/>
    </location>
</feature>
<dbReference type="InterPro" id="IPR050640">
    <property type="entry name" value="Bact_2-comp_sensor_kinase"/>
</dbReference>
<feature type="transmembrane region" description="Helical" evidence="1">
    <location>
        <begin position="28"/>
        <end position="46"/>
    </location>
</feature>
<keyword evidence="1" id="KW-1133">Transmembrane helix</keyword>
<feature type="transmembrane region" description="Helical" evidence="1">
    <location>
        <begin position="58"/>
        <end position="80"/>
    </location>
</feature>
<dbReference type="PATRIC" id="fig|693979.3.peg.312"/>
<evidence type="ECO:0000313" key="3">
    <source>
        <dbReference type="EMBL" id="ADV42315.1"/>
    </source>
</evidence>
<dbReference type="Proteomes" id="UP000008630">
    <property type="component" value="Chromosome"/>
</dbReference>
<organism evidence="3 4">
    <name type="scientific">Bacteroides helcogenes (strain ATCC 35417 / DSM 20613 / JCM 6297 / CCUG 15421 / P 36-108)</name>
    <dbReference type="NCBI Taxonomy" id="693979"/>
    <lineage>
        <taxon>Bacteria</taxon>
        <taxon>Pseudomonadati</taxon>
        <taxon>Bacteroidota</taxon>
        <taxon>Bacteroidia</taxon>
        <taxon>Bacteroidales</taxon>
        <taxon>Bacteroidaceae</taxon>
        <taxon>Bacteroides</taxon>
    </lineage>
</organism>